<gene>
    <name evidence="2" type="ORF">N7505_009744</name>
</gene>
<sequence length="227" mass="26207">MKLFETPLDIWLSIKDFLTPADVENIINTSSILWKQIFKNTSWLEFALTFDGCSPVLIGHNLSAYRPRKSSTRLYLALIAGDYSGDLRYESEKFFAALQDGWKYDKNRYEVQFPSGITLNIYDVIECHESVKLPLEKVFTNTKQGVYSEYCYYRYPAIKVLRSSDIAKWDPDYRPHPHALGYEDKPRHSSKSYEKQAMGKDGTKCARLLSALILSVLSILLPLLLER</sequence>
<name>A0ABQ8W8V1_PENCH</name>
<feature type="transmembrane region" description="Helical" evidence="1">
    <location>
        <begin position="205"/>
        <end position="225"/>
    </location>
</feature>
<accession>A0ABQ8W8V1</accession>
<keyword evidence="1" id="KW-0812">Transmembrane</keyword>
<dbReference type="EMBL" id="JAPVEB010000008">
    <property type="protein sequence ID" value="KAJ5260363.1"/>
    <property type="molecule type" value="Genomic_DNA"/>
</dbReference>
<evidence type="ECO:0008006" key="4">
    <source>
        <dbReference type="Google" id="ProtNLM"/>
    </source>
</evidence>
<keyword evidence="1" id="KW-0472">Membrane</keyword>
<organism evidence="2 3">
    <name type="scientific">Penicillium chrysogenum</name>
    <name type="common">Penicillium notatum</name>
    <dbReference type="NCBI Taxonomy" id="5076"/>
    <lineage>
        <taxon>Eukaryota</taxon>
        <taxon>Fungi</taxon>
        <taxon>Dikarya</taxon>
        <taxon>Ascomycota</taxon>
        <taxon>Pezizomycotina</taxon>
        <taxon>Eurotiomycetes</taxon>
        <taxon>Eurotiomycetidae</taxon>
        <taxon>Eurotiales</taxon>
        <taxon>Aspergillaceae</taxon>
        <taxon>Penicillium</taxon>
        <taxon>Penicillium chrysogenum species complex</taxon>
    </lineage>
</organism>
<reference evidence="2 3" key="1">
    <citation type="journal article" date="2023" name="IMA Fungus">
        <title>Comparative genomic study of the Penicillium genus elucidates a diverse pangenome and 15 lateral gene transfer events.</title>
        <authorList>
            <person name="Petersen C."/>
            <person name="Sorensen T."/>
            <person name="Nielsen M.R."/>
            <person name="Sondergaard T.E."/>
            <person name="Sorensen J.L."/>
            <person name="Fitzpatrick D.A."/>
            <person name="Frisvad J.C."/>
            <person name="Nielsen K.L."/>
        </authorList>
    </citation>
    <scope>NUCLEOTIDE SEQUENCE [LARGE SCALE GENOMIC DNA]</scope>
    <source>
        <strain evidence="2 3">IBT 3361</strain>
    </source>
</reference>
<dbReference type="Proteomes" id="UP001220256">
    <property type="component" value="Unassembled WGS sequence"/>
</dbReference>
<evidence type="ECO:0000256" key="1">
    <source>
        <dbReference type="SAM" id="Phobius"/>
    </source>
</evidence>
<keyword evidence="1" id="KW-1133">Transmembrane helix</keyword>
<protein>
    <recommendedName>
        <fullName evidence="4">F-box domain-containing protein</fullName>
    </recommendedName>
</protein>
<evidence type="ECO:0000313" key="3">
    <source>
        <dbReference type="Proteomes" id="UP001220256"/>
    </source>
</evidence>
<evidence type="ECO:0000313" key="2">
    <source>
        <dbReference type="EMBL" id="KAJ5260363.1"/>
    </source>
</evidence>
<keyword evidence="3" id="KW-1185">Reference proteome</keyword>
<comment type="caution">
    <text evidence="2">The sequence shown here is derived from an EMBL/GenBank/DDBJ whole genome shotgun (WGS) entry which is preliminary data.</text>
</comment>
<proteinExistence type="predicted"/>